<feature type="region of interest" description="Disordered" evidence="1">
    <location>
        <begin position="1"/>
        <end position="29"/>
    </location>
</feature>
<organism evidence="2 3">
    <name type="scientific">Fimbriiglobus ruber</name>
    <dbReference type="NCBI Taxonomy" id="1908690"/>
    <lineage>
        <taxon>Bacteria</taxon>
        <taxon>Pseudomonadati</taxon>
        <taxon>Planctomycetota</taxon>
        <taxon>Planctomycetia</taxon>
        <taxon>Gemmatales</taxon>
        <taxon>Gemmataceae</taxon>
        <taxon>Fimbriiglobus</taxon>
    </lineage>
</organism>
<reference evidence="3" key="1">
    <citation type="submission" date="2017-06" db="EMBL/GenBank/DDBJ databases">
        <title>Genome analysis of Fimbriiglobus ruber SP5, the first member of the order Planctomycetales with confirmed chitinolytic capability.</title>
        <authorList>
            <person name="Ravin N.V."/>
            <person name="Rakitin A.L."/>
            <person name="Ivanova A.A."/>
            <person name="Beletsky A.V."/>
            <person name="Kulichevskaya I.S."/>
            <person name="Mardanov A.V."/>
            <person name="Dedysh S.N."/>
        </authorList>
    </citation>
    <scope>NUCLEOTIDE SEQUENCE [LARGE SCALE GENOMIC DNA]</scope>
    <source>
        <strain evidence="3">SP5</strain>
    </source>
</reference>
<dbReference type="Proteomes" id="UP000214646">
    <property type="component" value="Unassembled WGS sequence"/>
</dbReference>
<evidence type="ECO:0000256" key="1">
    <source>
        <dbReference type="SAM" id="MobiDB-lite"/>
    </source>
</evidence>
<comment type="caution">
    <text evidence="2">The sequence shown here is derived from an EMBL/GenBank/DDBJ whole genome shotgun (WGS) entry which is preliminary data.</text>
</comment>
<evidence type="ECO:0000313" key="3">
    <source>
        <dbReference type="Proteomes" id="UP000214646"/>
    </source>
</evidence>
<accession>A0A225DH77</accession>
<name>A0A225DH77_9BACT</name>
<protein>
    <submittedName>
        <fullName evidence="2">Uncharacterized protein</fullName>
    </submittedName>
</protein>
<sequence length="88" mass="9290">MDSVIDVPHEADPADELVDETETPTGNGAGLIGDLIVQGVVRENGSGRRPTGPFIETALETGLVFAEPTLENGFHLKSFCGAAVRVVW</sequence>
<proteinExistence type="predicted"/>
<dbReference type="EMBL" id="NIDE01000017">
    <property type="protein sequence ID" value="OWK35745.1"/>
    <property type="molecule type" value="Genomic_DNA"/>
</dbReference>
<dbReference type="AlphaFoldDB" id="A0A225DH77"/>
<gene>
    <name evidence="2" type="ORF">FRUB_08308</name>
</gene>
<keyword evidence="3" id="KW-1185">Reference proteome</keyword>
<feature type="compositionally biased region" description="Acidic residues" evidence="1">
    <location>
        <begin position="13"/>
        <end position="22"/>
    </location>
</feature>
<evidence type="ECO:0000313" key="2">
    <source>
        <dbReference type="EMBL" id="OWK35745.1"/>
    </source>
</evidence>